<sequence length="89" mass="10077">MKNNEIQKRHHARQTILRSTQMLGMSLYEAADELQGQWLALKDTYHGVGAEDTEAYFQQISVSGVQIQEYVDRIALLAVHSDKASKGEE</sequence>
<comment type="caution">
    <text evidence="1">The sequence shown here is derived from an EMBL/GenBank/DDBJ whole genome shotgun (WGS) entry which is preliminary data.</text>
</comment>
<keyword evidence="2" id="KW-1185">Reference proteome</keyword>
<protein>
    <submittedName>
        <fullName evidence="1">Uncharacterized protein</fullName>
    </submittedName>
</protein>
<organism evidence="1 2">
    <name type="scientific">Photobacterium swingsii</name>
    <dbReference type="NCBI Taxonomy" id="680026"/>
    <lineage>
        <taxon>Bacteria</taxon>
        <taxon>Pseudomonadati</taxon>
        <taxon>Pseudomonadota</taxon>
        <taxon>Gammaproteobacteria</taxon>
        <taxon>Vibrionales</taxon>
        <taxon>Vibrionaceae</taxon>
        <taxon>Photobacterium</taxon>
    </lineage>
</organism>
<dbReference type="Proteomes" id="UP000240481">
    <property type="component" value="Unassembled WGS sequence"/>
</dbReference>
<dbReference type="EMBL" id="PYLZ01000002">
    <property type="protein sequence ID" value="PSW26027.1"/>
    <property type="molecule type" value="Genomic_DNA"/>
</dbReference>
<dbReference type="AlphaFoldDB" id="A0A0J8VBF4"/>
<accession>A0A0J8VBF4</accession>
<gene>
    <name evidence="1" type="ORF">C9I94_05615</name>
</gene>
<proteinExistence type="predicted"/>
<evidence type="ECO:0000313" key="2">
    <source>
        <dbReference type="Proteomes" id="UP000240481"/>
    </source>
</evidence>
<reference evidence="1 2" key="1">
    <citation type="submission" date="2018-01" db="EMBL/GenBank/DDBJ databases">
        <title>Whole genome sequencing of Histamine producing bacteria.</title>
        <authorList>
            <person name="Butler K."/>
        </authorList>
    </citation>
    <scope>NUCLEOTIDE SEQUENCE [LARGE SCALE GENOMIC DNA]</scope>
    <source>
        <strain evidence="1 2">DSM 24669</strain>
    </source>
</reference>
<dbReference type="RefSeq" id="WP_048899568.1">
    <property type="nucleotide sequence ID" value="NZ_AP024852.1"/>
</dbReference>
<name>A0A0J8VBF4_9GAMM</name>
<evidence type="ECO:0000313" key="1">
    <source>
        <dbReference type="EMBL" id="PSW26027.1"/>
    </source>
</evidence>
<dbReference type="STRING" id="680026.AB733_15445"/>
<dbReference type="OrthoDB" id="7068346at2"/>